<organism evidence="2 3">
    <name type="scientific">Brevibacterium ravenspurgense</name>
    <dbReference type="NCBI Taxonomy" id="479117"/>
    <lineage>
        <taxon>Bacteria</taxon>
        <taxon>Bacillati</taxon>
        <taxon>Actinomycetota</taxon>
        <taxon>Actinomycetes</taxon>
        <taxon>Micrococcales</taxon>
        <taxon>Brevibacteriaceae</taxon>
        <taxon>Brevibacterium</taxon>
    </lineage>
</organism>
<keyword evidence="1" id="KW-0472">Membrane</keyword>
<gene>
    <name evidence="2" type="ORF">Bravens_01720</name>
</gene>
<feature type="transmembrane region" description="Helical" evidence="1">
    <location>
        <begin position="223"/>
        <end position="245"/>
    </location>
</feature>
<proteinExistence type="predicted"/>
<comment type="caution">
    <text evidence="2">The sequence shown here is derived from an EMBL/GenBank/DDBJ whole genome shotgun (WGS) entry which is preliminary data.</text>
</comment>
<dbReference type="EMBL" id="LQQC01000011">
    <property type="protein sequence ID" value="KXZ57696.1"/>
    <property type="molecule type" value="Genomic_DNA"/>
</dbReference>
<evidence type="ECO:0000313" key="2">
    <source>
        <dbReference type="EMBL" id="KXZ57696.1"/>
    </source>
</evidence>
<keyword evidence="3" id="KW-1185">Reference proteome</keyword>
<feature type="transmembrane region" description="Helical" evidence="1">
    <location>
        <begin position="120"/>
        <end position="142"/>
    </location>
</feature>
<accession>A0A150H6G5</accession>
<sequence length="420" mass="44693">MKVVLLAWTPVVGFSAMLVAQLANMTIGAQNWVGEPLLSAEWVATALYLVGPLLAAVAAFDGARLFPIGSATVWNQTGIRQRLTVRLWVAGTACAFLPTAAVACYTALRARPTFVEAQVSAALVLFGSLASVAILIGIGLILGRTLGRLYGVLLAAAVAFALQMISANESASVMQFGGTVGSMLGLRLTWLAATSVAVGSFTAVLVLYAGLCTGANSRYTSWSPLNGIIVTAVVFLLLGAVPMAGIGRYTAVKNLDDEYGCSPPMASADFAEGTLCIYNEHDRLTDRIDEVWTSLAITAIESGSTLFPENLRELPPASDVDNFNFDTSGKTAYFTLVSSEMSRNGEALDEDWLINEVVQVPWCSALWTHAGAEPRFHDTAETARYALTNLLQAKSESDKKEAARAYDVAWKKLSACEGAR</sequence>
<feature type="transmembrane region" description="Helical" evidence="1">
    <location>
        <begin position="188"/>
        <end position="211"/>
    </location>
</feature>
<feature type="transmembrane region" description="Helical" evidence="1">
    <location>
        <begin position="87"/>
        <end position="108"/>
    </location>
</feature>
<dbReference type="PATRIC" id="fig|479117.4.peg.1704"/>
<feature type="transmembrane region" description="Helical" evidence="1">
    <location>
        <begin position="149"/>
        <end position="168"/>
    </location>
</feature>
<keyword evidence="1" id="KW-0812">Transmembrane</keyword>
<feature type="transmembrane region" description="Helical" evidence="1">
    <location>
        <begin position="46"/>
        <end position="66"/>
    </location>
</feature>
<keyword evidence="1" id="KW-1133">Transmembrane helix</keyword>
<dbReference type="AlphaFoldDB" id="A0A150H6G5"/>
<name>A0A150H6G5_9MICO</name>
<reference evidence="2 3" key="1">
    <citation type="submission" date="2016-01" db="EMBL/GenBank/DDBJ databases">
        <title>Use of Whole Genome Sequencing to ascertain that Brevibacterium massiliense (Roux, Raoult 2009) is a later heterotypic synonym of Brevibacterium ravenspurgense (Mages 2008).</title>
        <authorList>
            <person name="Bernier A.-M."/>
            <person name="Burdz T."/>
            <person name="Huynh C."/>
            <person name="Pachecho A.L."/>
            <person name="Wiebe D."/>
            <person name="Bonner C."/>
            <person name="Bernard K."/>
        </authorList>
    </citation>
    <scope>NUCLEOTIDE SEQUENCE [LARGE SCALE GENOMIC DNA]</scope>
    <source>
        <strain evidence="2 3">CCUG56047</strain>
    </source>
</reference>
<evidence type="ECO:0000313" key="3">
    <source>
        <dbReference type="Proteomes" id="UP000243589"/>
    </source>
</evidence>
<protein>
    <submittedName>
        <fullName evidence="2">Uncharacterized protein</fullName>
    </submittedName>
</protein>
<evidence type="ECO:0000256" key="1">
    <source>
        <dbReference type="SAM" id="Phobius"/>
    </source>
</evidence>
<dbReference type="Proteomes" id="UP000243589">
    <property type="component" value="Unassembled WGS sequence"/>
</dbReference>